<name>A0A3R7EYQ4_9ACTN</name>
<dbReference type="AlphaFoldDB" id="A0A3R7EYQ4"/>
<dbReference type="RefSeq" id="WP_043469575.1">
    <property type="nucleotide sequence ID" value="NZ_JBFACB010000038.1"/>
</dbReference>
<organism evidence="3 4">
    <name type="scientific">Streptomyces xinghaiensis</name>
    <dbReference type="NCBI Taxonomy" id="1038928"/>
    <lineage>
        <taxon>Bacteria</taxon>
        <taxon>Bacillati</taxon>
        <taxon>Actinomycetota</taxon>
        <taxon>Actinomycetes</taxon>
        <taxon>Kitasatosporales</taxon>
        <taxon>Streptomycetaceae</taxon>
        <taxon>Streptomyces</taxon>
    </lineage>
</organism>
<protein>
    <recommendedName>
        <fullName evidence="2">Nal1 N-terminal domain-containing protein</fullName>
    </recommendedName>
</protein>
<dbReference type="InterPro" id="IPR043504">
    <property type="entry name" value="Peptidase_S1_PA_chymotrypsin"/>
</dbReference>
<comment type="caution">
    <text evidence="3">The sequence shown here is derived from an EMBL/GenBank/DDBJ whole genome shotgun (WGS) entry which is preliminary data.</text>
</comment>
<accession>A0A3R7EYQ4</accession>
<dbReference type="SUPFAM" id="SSF50494">
    <property type="entry name" value="Trypsin-like serine proteases"/>
    <property type="match status" value="1"/>
</dbReference>
<dbReference type="Proteomes" id="UP000028058">
    <property type="component" value="Unassembled WGS sequence"/>
</dbReference>
<evidence type="ECO:0000313" key="4">
    <source>
        <dbReference type="Proteomes" id="UP000028058"/>
    </source>
</evidence>
<dbReference type="OrthoDB" id="104542at2"/>
<dbReference type="InterPro" id="IPR057905">
    <property type="entry name" value="Nal1_N"/>
</dbReference>
<dbReference type="Gene3D" id="2.40.10.10">
    <property type="entry name" value="Trypsin-like serine proteases"/>
    <property type="match status" value="2"/>
</dbReference>
<reference evidence="3 4" key="1">
    <citation type="journal article" date="2014" name="Genome Announc.">
        <title>Draft Genome Sequence of Streptomyces fradiae ATCC 19609, a Strain Highly Sensitive to Antibiotics.</title>
        <authorList>
            <person name="Bekker O.B."/>
            <person name="Klimina K.M."/>
            <person name="Vatlin A.A."/>
            <person name="Zakharevich N.V."/>
            <person name="Kasianov A.S."/>
            <person name="Danilenko V.N."/>
        </authorList>
    </citation>
    <scope>NUCLEOTIDE SEQUENCE [LARGE SCALE GENOMIC DNA]</scope>
    <source>
        <strain evidence="3 4">ATCC 19609</strain>
    </source>
</reference>
<dbReference type="InterPro" id="IPR009003">
    <property type="entry name" value="Peptidase_S1_PA"/>
</dbReference>
<feature type="domain" description="Nal1 N-terminal" evidence="2">
    <location>
        <begin position="45"/>
        <end position="90"/>
    </location>
</feature>
<sequence length="342" mass="35697">MIPGEREEDGSREERPPDGPIPHDHRIDVVKERFAARLMTYPNVTGVGVGLRMRAGRRLSEPCVRVFVSRKVPEAELRASDVLPRELEGVTVDVVEGEFTLLRNGAPPLPPERRRARHFPFAVPGTSVAGLRVTAGTLGAAVYDATGGGSQLLLSNWHVLCGVPECAAGEEIVQPGPFDGGTAPRDTVARLLRYADTDRVDAAVAVLDGNRFLSDAIAGIGLVSGVGAAGLGMRARKSGRTTGVTGGIIDAVGLDVTVGGRLFRGQFTVASEDGAPVVAGGDSGSLTVDDRNRAVGLLFAGRTDGAYWIANPIADVIAALGIRFTPDPLPLDAAVLLTAADS</sequence>
<dbReference type="EMBL" id="JNAD02000001">
    <property type="protein sequence ID" value="RKM98966.1"/>
    <property type="molecule type" value="Genomic_DNA"/>
</dbReference>
<evidence type="ECO:0000259" key="2">
    <source>
        <dbReference type="Pfam" id="PF25608"/>
    </source>
</evidence>
<evidence type="ECO:0000313" key="3">
    <source>
        <dbReference type="EMBL" id="RKM98966.1"/>
    </source>
</evidence>
<dbReference type="Pfam" id="PF25608">
    <property type="entry name" value="NAL1_N"/>
    <property type="match status" value="1"/>
</dbReference>
<feature type="compositionally biased region" description="Acidic residues" evidence="1">
    <location>
        <begin position="1"/>
        <end position="11"/>
    </location>
</feature>
<gene>
    <name evidence="3" type="ORF">SFRA_001670</name>
</gene>
<feature type="region of interest" description="Disordered" evidence="1">
    <location>
        <begin position="1"/>
        <end position="25"/>
    </location>
</feature>
<proteinExistence type="predicted"/>
<feature type="compositionally biased region" description="Basic and acidic residues" evidence="1">
    <location>
        <begin position="12"/>
        <end position="25"/>
    </location>
</feature>
<evidence type="ECO:0000256" key="1">
    <source>
        <dbReference type="SAM" id="MobiDB-lite"/>
    </source>
</evidence>
<keyword evidence="4" id="KW-1185">Reference proteome</keyword>